<feature type="domain" description="HTH deoR-type" evidence="4">
    <location>
        <begin position="5"/>
        <end position="60"/>
    </location>
</feature>
<dbReference type="SMART" id="SM00420">
    <property type="entry name" value="HTH_DEOR"/>
    <property type="match status" value="1"/>
</dbReference>
<dbReference type="PROSITE" id="PS00894">
    <property type="entry name" value="HTH_DEOR_1"/>
    <property type="match status" value="1"/>
</dbReference>
<dbReference type="PANTHER" id="PTHR30146:SF155">
    <property type="entry name" value="ALANINE RACEMASE"/>
    <property type="match status" value="1"/>
</dbReference>
<evidence type="ECO:0000256" key="2">
    <source>
        <dbReference type="ARBA" id="ARBA00023125"/>
    </source>
</evidence>
<accession>A0ABY3WMS0</accession>
<dbReference type="PANTHER" id="PTHR30146">
    <property type="entry name" value="LACI-RELATED TRANSCRIPTIONAL REPRESSOR"/>
    <property type="match status" value="1"/>
</dbReference>
<dbReference type="Pfam" id="PF13377">
    <property type="entry name" value="Peripla_BP_3"/>
    <property type="match status" value="1"/>
</dbReference>
<dbReference type="RefSeq" id="WP_242331665.1">
    <property type="nucleotide sequence ID" value="NZ_CP071872.1"/>
</dbReference>
<dbReference type="CDD" id="cd06267">
    <property type="entry name" value="PBP1_LacI_sugar_binding-like"/>
    <property type="match status" value="1"/>
</dbReference>
<evidence type="ECO:0000313" key="5">
    <source>
        <dbReference type="EMBL" id="UNM12960.1"/>
    </source>
</evidence>
<evidence type="ECO:0000256" key="1">
    <source>
        <dbReference type="ARBA" id="ARBA00023015"/>
    </source>
</evidence>
<dbReference type="Pfam" id="PF08220">
    <property type="entry name" value="HTH_DeoR"/>
    <property type="match status" value="1"/>
</dbReference>
<sequence length="368" mass="39983">MRESVEDRHRRILRLVRERESLRVTELAAALGISVETARRDVTALAEVGRVRRLHGSVAWPTAPLNARDARLARQMPAPAPDGPVLGMVVPTANYFYRTVIRGARDAATAAGARLLVGITEYHPGRDATQIRNMVEAGADGLLLTPCWGIEGPTERDAAQIAEVRVPTVLVERRIPLGLPGADLDRVASDHAGGATLAVHHLAGLGHRRIALLSRNTHTWPHIRRGYHAAVGALGLPDDDISPADPTRAGHFDEFERRADLLLELFRSEGVRAAIVHTDTDATNLLQRLLAQAVRIPEDFALVCYNDELAGLTDTPLTSVSPANHAVGETAVKLLLRRLEDPEVQRSTIEWLPKLVVRQSCGASPTAA</sequence>
<evidence type="ECO:0000256" key="3">
    <source>
        <dbReference type="ARBA" id="ARBA00023163"/>
    </source>
</evidence>
<evidence type="ECO:0000259" key="4">
    <source>
        <dbReference type="PROSITE" id="PS51000"/>
    </source>
</evidence>
<dbReference type="Proteomes" id="UP000828924">
    <property type="component" value="Chromosome"/>
</dbReference>
<dbReference type="PROSITE" id="PS51000">
    <property type="entry name" value="HTH_DEOR_2"/>
    <property type="match status" value="1"/>
</dbReference>
<keyword evidence="2" id="KW-0238">DNA-binding</keyword>
<gene>
    <name evidence="5" type="ORF">J4032_16830</name>
</gene>
<evidence type="ECO:0000313" key="6">
    <source>
        <dbReference type="Proteomes" id="UP000828924"/>
    </source>
</evidence>
<protein>
    <submittedName>
        <fullName evidence="5">Substrate-binding domain-containing protein</fullName>
    </submittedName>
</protein>
<keyword evidence="6" id="KW-1185">Reference proteome</keyword>
<dbReference type="EMBL" id="CP071872">
    <property type="protein sequence ID" value="UNM12960.1"/>
    <property type="molecule type" value="Genomic_DNA"/>
</dbReference>
<dbReference type="InterPro" id="IPR018356">
    <property type="entry name" value="Tscrpt_reg_HTH_DeoR_CS"/>
</dbReference>
<dbReference type="InterPro" id="IPR001034">
    <property type="entry name" value="DeoR_HTH"/>
</dbReference>
<reference evidence="5 6" key="1">
    <citation type="submission" date="2021-03" db="EMBL/GenBank/DDBJ databases">
        <title>Complete genome of Streptomyces formicae strain 1H-GS9 (DSM 100524).</title>
        <authorList>
            <person name="Atanasov K.E."/>
            <person name="Altabella T."/>
            <person name="Ferrer A."/>
        </authorList>
    </citation>
    <scope>NUCLEOTIDE SEQUENCE [LARGE SCALE GENOMIC DNA]</scope>
    <source>
        <strain evidence="5 6">1H-GS9</strain>
    </source>
</reference>
<proteinExistence type="predicted"/>
<keyword evidence="1" id="KW-0805">Transcription regulation</keyword>
<name>A0ABY3WMS0_9ACTN</name>
<keyword evidence="3" id="KW-0804">Transcription</keyword>
<organism evidence="5 6">
    <name type="scientific">Streptomyces formicae</name>
    <dbReference type="NCBI Taxonomy" id="1616117"/>
    <lineage>
        <taxon>Bacteria</taxon>
        <taxon>Bacillati</taxon>
        <taxon>Actinomycetota</taxon>
        <taxon>Actinomycetes</taxon>
        <taxon>Kitasatosporales</taxon>
        <taxon>Streptomycetaceae</taxon>
        <taxon>Streptomyces</taxon>
    </lineage>
</organism>
<dbReference type="InterPro" id="IPR046335">
    <property type="entry name" value="LacI/GalR-like_sensor"/>
</dbReference>